<protein>
    <submittedName>
        <fullName evidence="1">Uncharacterized protein</fullName>
    </submittedName>
</protein>
<name>A0ACB9J1E7_9ASTR</name>
<sequence length="254" mass="29446">MKKLKAYVRNKARPEGSIGEGYVVEEALTFCSRYLEDIQTRFNRPKRNADASIPKRKYSVFSSQCRPMSSKKIAPLCEMARISLGWFVLDISDEIKSYLSNVKTEFSRWLSAKVNKSPDCTDELRALAYGPLSAYSYTARIVNGVRFVVHRRDLRHTTHNSGIVSFGEDDTPYYGELKDIMLKYFGDYSVVVFRGKWFNTLGNRRIIKKDNIVVIDVSRQSYVGSEWYDDQQYILMTQAKQVFYLEDPSRPTEK</sequence>
<comment type="caution">
    <text evidence="1">The sequence shown here is derived from an EMBL/GenBank/DDBJ whole genome shotgun (WGS) entry which is preliminary data.</text>
</comment>
<dbReference type="EMBL" id="CM042023">
    <property type="protein sequence ID" value="KAI3813595.1"/>
    <property type="molecule type" value="Genomic_DNA"/>
</dbReference>
<reference evidence="1 2" key="2">
    <citation type="journal article" date="2022" name="Mol. Ecol. Resour.">
        <title>The genomes of chicory, endive, great burdock and yacon provide insights into Asteraceae paleo-polyploidization history and plant inulin production.</title>
        <authorList>
            <person name="Fan W."/>
            <person name="Wang S."/>
            <person name="Wang H."/>
            <person name="Wang A."/>
            <person name="Jiang F."/>
            <person name="Liu H."/>
            <person name="Zhao H."/>
            <person name="Xu D."/>
            <person name="Zhang Y."/>
        </authorList>
    </citation>
    <scope>NUCLEOTIDE SEQUENCE [LARGE SCALE GENOMIC DNA]</scope>
    <source>
        <strain evidence="2">cv. Yunnan</strain>
        <tissue evidence="1">Leaves</tissue>
    </source>
</reference>
<dbReference type="Proteomes" id="UP001056120">
    <property type="component" value="Linkage Group LG06"/>
</dbReference>
<organism evidence="1 2">
    <name type="scientific">Smallanthus sonchifolius</name>
    <dbReference type="NCBI Taxonomy" id="185202"/>
    <lineage>
        <taxon>Eukaryota</taxon>
        <taxon>Viridiplantae</taxon>
        <taxon>Streptophyta</taxon>
        <taxon>Embryophyta</taxon>
        <taxon>Tracheophyta</taxon>
        <taxon>Spermatophyta</taxon>
        <taxon>Magnoliopsida</taxon>
        <taxon>eudicotyledons</taxon>
        <taxon>Gunneridae</taxon>
        <taxon>Pentapetalae</taxon>
        <taxon>asterids</taxon>
        <taxon>campanulids</taxon>
        <taxon>Asterales</taxon>
        <taxon>Asteraceae</taxon>
        <taxon>Asteroideae</taxon>
        <taxon>Heliantheae alliance</taxon>
        <taxon>Millerieae</taxon>
        <taxon>Smallanthus</taxon>
    </lineage>
</organism>
<gene>
    <name evidence="1" type="ORF">L1987_18322</name>
</gene>
<accession>A0ACB9J1E7</accession>
<evidence type="ECO:0000313" key="1">
    <source>
        <dbReference type="EMBL" id="KAI3813595.1"/>
    </source>
</evidence>
<keyword evidence="2" id="KW-1185">Reference proteome</keyword>
<evidence type="ECO:0000313" key="2">
    <source>
        <dbReference type="Proteomes" id="UP001056120"/>
    </source>
</evidence>
<reference evidence="2" key="1">
    <citation type="journal article" date="2022" name="Mol. Ecol. Resour.">
        <title>The genomes of chicory, endive, great burdock and yacon provide insights into Asteraceae palaeo-polyploidization history and plant inulin production.</title>
        <authorList>
            <person name="Fan W."/>
            <person name="Wang S."/>
            <person name="Wang H."/>
            <person name="Wang A."/>
            <person name="Jiang F."/>
            <person name="Liu H."/>
            <person name="Zhao H."/>
            <person name="Xu D."/>
            <person name="Zhang Y."/>
        </authorList>
    </citation>
    <scope>NUCLEOTIDE SEQUENCE [LARGE SCALE GENOMIC DNA]</scope>
    <source>
        <strain evidence="2">cv. Yunnan</strain>
    </source>
</reference>
<proteinExistence type="predicted"/>